<dbReference type="InterPro" id="IPR036397">
    <property type="entry name" value="RNaseH_sf"/>
</dbReference>
<dbReference type="EMBL" id="RBSD01000159">
    <property type="protein sequence ID" value="RMR83386.1"/>
    <property type="molecule type" value="Genomic_DNA"/>
</dbReference>
<dbReference type="Gene3D" id="3.30.420.10">
    <property type="entry name" value="Ribonuclease H-like superfamily/Ribonuclease H"/>
    <property type="match status" value="1"/>
</dbReference>
<organism evidence="1 2">
    <name type="scientific">Pseudomonas coronafaciens pv. striafaciens</name>
    <dbReference type="NCBI Taxonomy" id="235276"/>
    <lineage>
        <taxon>Bacteria</taxon>
        <taxon>Pseudomonadati</taxon>
        <taxon>Pseudomonadota</taxon>
        <taxon>Gammaproteobacteria</taxon>
        <taxon>Pseudomonadales</taxon>
        <taxon>Pseudomonadaceae</taxon>
        <taxon>Pseudomonas</taxon>
        <taxon>Pseudomonas coronafaciens</taxon>
    </lineage>
</organism>
<accession>A0A3M4Y4J8</accession>
<sequence length="296" mass="33718">MAKVNVTQVTSAAEHLNAESTSEEIKRHQLATHRYPMIKSFLEGQISAKKAAKAIGLQLAAFYRLAQRAKGSLSYRSIVSRKIGRPQGAVSEIVEIETLIQQMTDKHYVGKAANFAHVWTQCQAEADRRGIKRPGYPTVRRRILSLGKREMDLRKHGVEYVNEKYGPKPGYKETSRPLKWVQIDHTVVDLIIVDAVTRKVIGRPWLSLAVCLHTRVILGFYLSLLPPSAVTVAMLVENCVMSKDRLLAYLKLPGWRSYLTRASGKARVDFYYFRERINEASRVKKFQSRNYETLTI</sequence>
<proteinExistence type="predicted"/>
<dbReference type="RefSeq" id="WP_010404504.1">
    <property type="nucleotide sequence ID" value="NZ_RBSD01000159.1"/>
</dbReference>
<comment type="caution">
    <text evidence="1">The sequence shown here is derived from an EMBL/GenBank/DDBJ whole genome shotgun (WGS) entry which is preliminary data.</text>
</comment>
<dbReference type="GO" id="GO:0003676">
    <property type="term" value="F:nucleic acid binding"/>
    <property type="evidence" value="ECO:0007669"/>
    <property type="project" value="InterPro"/>
</dbReference>
<protein>
    <submittedName>
        <fullName evidence="1">Putative transposase</fullName>
    </submittedName>
</protein>
<dbReference type="AlphaFoldDB" id="A0A3M4Y4J8"/>
<gene>
    <name evidence="1" type="ORF">ALP78_02698</name>
</gene>
<reference evidence="1 2" key="1">
    <citation type="submission" date="2018-08" db="EMBL/GenBank/DDBJ databases">
        <title>Recombination of ecologically and evolutionarily significant loci maintains genetic cohesion in the Pseudomonas syringae species complex.</title>
        <authorList>
            <person name="Dillon M."/>
            <person name="Thakur S."/>
            <person name="Almeida R.N.D."/>
            <person name="Weir B.S."/>
            <person name="Guttman D.S."/>
        </authorList>
    </citation>
    <scope>NUCLEOTIDE SEQUENCE [LARGE SCALE GENOMIC DNA]</scope>
    <source>
        <strain evidence="1 2">ICMP 4996</strain>
    </source>
</reference>
<dbReference type="Proteomes" id="UP000268004">
    <property type="component" value="Unassembled WGS sequence"/>
</dbReference>
<evidence type="ECO:0000313" key="2">
    <source>
        <dbReference type="Proteomes" id="UP000268004"/>
    </source>
</evidence>
<evidence type="ECO:0000313" key="1">
    <source>
        <dbReference type="EMBL" id="RMR83386.1"/>
    </source>
</evidence>
<name>A0A3M4Y4J8_9PSED</name>